<evidence type="ECO:0000256" key="1">
    <source>
        <dbReference type="SAM" id="Phobius"/>
    </source>
</evidence>
<protein>
    <recommendedName>
        <fullName evidence="2">DUF7305 domain-containing protein</fullName>
    </recommendedName>
</protein>
<sequence>MKFLILKTLLLRKRKDEGFTLPIVIAIGLVMVLLSAVNLVQSGEENLNALSQQGSSDALAAAEIGIARYRNLLNNNRVLTVYNLDTWTNAWVTGQACDSISSTGGGWADNSATGWRNITVAGNTIGSYRIDDYIYDNDDNLGSNNNNDIDLVSDANNDIDGDGESDARGLLTVRGKDVAATEDGSITQIQVEIPLGVNTQDLVDLNPAIWIVQNDHTAVPSITNFGTVDVNGANVVLYQPSGEGDCIDPPDLGGENTISDSRNLPPLATIPNPTGLTKKNTLNSNITLDPHYNSGELLLGTLSDVQNTSEGSHVGDDRYYFEYTGDLNLDNEDIITDGTARVIIYVSGNLTISNAVNITNSSNAATSRFLEIHVGGNVTINGSGNVNIKGLIHAPGGTVTMSGNGNVNVTGSIFANDWNNTRTGTIIVNADDYTFYSITPNRTPAPLTFRPSGWQTQEAD</sequence>
<dbReference type="RefSeq" id="WP_144873470.1">
    <property type="nucleotide sequence ID" value="NZ_LR214025.1"/>
</dbReference>
<dbReference type="OrthoDB" id="581394at2"/>
<keyword evidence="1" id="KW-0812">Transmembrane</keyword>
<dbReference type="InterPro" id="IPR055729">
    <property type="entry name" value="DUF7305"/>
</dbReference>
<dbReference type="AlphaFoldDB" id="A0A563VTF9"/>
<keyword evidence="4" id="KW-1185">Reference proteome</keyword>
<organism evidence="3 4">
    <name type="scientific">Hyella patelloides LEGE 07179</name>
    <dbReference type="NCBI Taxonomy" id="945734"/>
    <lineage>
        <taxon>Bacteria</taxon>
        <taxon>Bacillati</taxon>
        <taxon>Cyanobacteriota</taxon>
        <taxon>Cyanophyceae</taxon>
        <taxon>Pleurocapsales</taxon>
        <taxon>Hyellaceae</taxon>
        <taxon>Hyella</taxon>
    </lineage>
</organism>
<evidence type="ECO:0000313" key="4">
    <source>
        <dbReference type="Proteomes" id="UP000320055"/>
    </source>
</evidence>
<reference evidence="3 4" key="1">
    <citation type="submission" date="2019-01" db="EMBL/GenBank/DDBJ databases">
        <authorList>
            <person name="Brito A."/>
        </authorList>
    </citation>
    <scope>NUCLEOTIDE SEQUENCE [LARGE SCALE GENOMIC DNA]</scope>
    <source>
        <strain evidence="3">1</strain>
    </source>
</reference>
<proteinExistence type="predicted"/>
<dbReference type="EMBL" id="CAACVJ010000204">
    <property type="protein sequence ID" value="VEP14727.1"/>
    <property type="molecule type" value="Genomic_DNA"/>
</dbReference>
<dbReference type="Pfam" id="PF23981">
    <property type="entry name" value="DUF7305"/>
    <property type="match status" value="1"/>
</dbReference>
<keyword evidence="1" id="KW-0472">Membrane</keyword>
<gene>
    <name evidence="3" type="ORF">H1P_2820007</name>
</gene>
<evidence type="ECO:0000313" key="3">
    <source>
        <dbReference type="EMBL" id="VEP14727.1"/>
    </source>
</evidence>
<evidence type="ECO:0000259" key="2">
    <source>
        <dbReference type="Pfam" id="PF23981"/>
    </source>
</evidence>
<accession>A0A563VTF9</accession>
<feature type="transmembrane region" description="Helical" evidence="1">
    <location>
        <begin position="21"/>
        <end position="40"/>
    </location>
</feature>
<keyword evidence="1" id="KW-1133">Transmembrane helix</keyword>
<feature type="domain" description="DUF7305" evidence="2">
    <location>
        <begin position="325"/>
        <end position="424"/>
    </location>
</feature>
<name>A0A563VTF9_9CYAN</name>
<dbReference type="Proteomes" id="UP000320055">
    <property type="component" value="Unassembled WGS sequence"/>
</dbReference>